<evidence type="ECO:0000256" key="1">
    <source>
        <dbReference type="SAM" id="SignalP"/>
    </source>
</evidence>
<dbReference type="EMBL" id="JABSTR010000011">
    <property type="protein sequence ID" value="KAH9381237.1"/>
    <property type="molecule type" value="Genomic_DNA"/>
</dbReference>
<organism evidence="3 4">
    <name type="scientific">Haemaphysalis longicornis</name>
    <name type="common">Bush tick</name>
    <dbReference type="NCBI Taxonomy" id="44386"/>
    <lineage>
        <taxon>Eukaryota</taxon>
        <taxon>Metazoa</taxon>
        <taxon>Ecdysozoa</taxon>
        <taxon>Arthropoda</taxon>
        <taxon>Chelicerata</taxon>
        <taxon>Arachnida</taxon>
        <taxon>Acari</taxon>
        <taxon>Parasitiformes</taxon>
        <taxon>Ixodida</taxon>
        <taxon>Ixodoidea</taxon>
        <taxon>Ixodidae</taxon>
        <taxon>Haemaphysalinae</taxon>
        <taxon>Haemaphysalis</taxon>
    </lineage>
</organism>
<evidence type="ECO:0000313" key="4">
    <source>
        <dbReference type="Proteomes" id="UP000821853"/>
    </source>
</evidence>
<evidence type="ECO:0000259" key="2">
    <source>
        <dbReference type="Pfam" id="PF21788"/>
    </source>
</evidence>
<dbReference type="Pfam" id="PF21788">
    <property type="entry name" value="TNP-like_GBD"/>
    <property type="match status" value="1"/>
</dbReference>
<gene>
    <name evidence="3" type="ORF">HPB48_014452</name>
</gene>
<feature type="signal peptide" evidence="1">
    <location>
        <begin position="1"/>
        <end position="31"/>
    </location>
</feature>
<name>A0A9J6H0H5_HAELO</name>
<dbReference type="OrthoDB" id="8948150at2759"/>
<evidence type="ECO:0000313" key="3">
    <source>
        <dbReference type="EMBL" id="KAH9381237.1"/>
    </source>
</evidence>
<dbReference type="InterPro" id="IPR048366">
    <property type="entry name" value="TNP-like_GBD"/>
</dbReference>
<feature type="domain" description="Transposable element P transposase-like GTP-binding insertion" evidence="2">
    <location>
        <begin position="46"/>
        <end position="150"/>
    </location>
</feature>
<accession>A0A9J6H0H5</accession>
<sequence length="217" mass="24401">MRQLAVPTTCNTVLVVRATLVLLRHFQPADAGSIRRLLNKKITATLKCIQDIILNAKAGAHKVNSDDFDDYKELYETEEENQLKVVPKLATSHVNPSNLQKMDLFSRSVAIVLKFYREQKTPGSASAHGTEEFTLLLNNLFDALNARLPLEGIRQNSRQIRLFFGAVRTFGSNEHHPIITNFSQVFRLLSLHPPLKMATKGNCTDKANPVLISPKQR</sequence>
<protein>
    <recommendedName>
        <fullName evidence="2">Transposable element P transposase-like GTP-binding insertion domain-containing protein</fullName>
    </recommendedName>
</protein>
<comment type="caution">
    <text evidence="3">The sequence shown here is derived from an EMBL/GenBank/DDBJ whole genome shotgun (WGS) entry which is preliminary data.</text>
</comment>
<keyword evidence="1" id="KW-0732">Signal</keyword>
<dbReference type="AlphaFoldDB" id="A0A9J6H0H5"/>
<keyword evidence="4" id="KW-1185">Reference proteome</keyword>
<proteinExistence type="predicted"/>
<feature type="chain" id="PRO_5039909461" description="Transposable element P transposase-like GTP-binding insertion domain-containing protein" evidence="1">
    <location>
        <begin position="32"/>
        <end position="217"/>
    </location>
</feature>
<reference evidence="3 4" key="1">
    <citation type="journal article" date="2020" name="Cell">
        <title>Large-Scale Comparative Analyses of Tick Genomes Elucidate Their Genetic Diversity and Vector Capacities.</title>
        <authorList>
            <consortium name="Tick Genome and Microbiome Consortium (TIGMIC)"/>
            <person name="Jia N."/>
            <person name="Wang J."/>
            <person name="Shi W."/>
            <person name="Du L."/>
            <person name="Sun Y."/>
            <person name="Zhan W."/>
            <person name="Jiang J.F."/>
            <person name="Wang Q."/>
            <person name="Zhang B."/>
            <person name="Ji P."/>
            <person name="Bell-Sakyi L."/>
            <person name="Cui X.M."/>
            <person name="Yuan T.T."/>
            <person name="Jiang B.G."/>
            <person name="Yang W.F."/>
            <person name="Lam T.T."/>
            <person name="Chang Q.C."/>
            <person name="Ding S.J."/>
            <person name="Wang X.J."/>
            <person name="Zhu J.G."/>
            <person name="Ruan X.D."/>
            <person name="Zhao L."/>
            <person name="Wei J.T."/>
            <person name="Ye R.Z."/>
            <person name="Que T.C."/>
            <person name="Du C.H."/>
            <person name="Zhou Y.H."/>
            <person name="Cheng J.X."/>
            <person name="Dai P.F."/>
            <person name="Guo W.B."/>
            <person name="Han X.H."/>
            <person name="Huang E.J."/>
            <person name="Li L.F."/>
            <person name="Wei W."/>
            <person name="Gao Y.C."/>
            <person name="Liu J.Z."/>
            <person name="Shao H.Z."/>
            <person name="Wang X."/>
            <person name="Wang C.C."/>
            <person name="Yang T.C."/>
            <person name="Huo Q.B."/>
            <person name="Li W."/>
            <person name="Chen H.Y."/>
            <person name="Chen S.E."/>
            <person name="Zhou L.G."/>
            <person name="Ni X.B."/>
            <person name="Tian J.H."/>
            <person name="Sheng Y."/>
            <person name="Liu T."/>
            <person name="Pan Y.S."/>
            <person name="Xia L.Y."/>
            <person name="Li J."/>
            <person name="Zhao F."/>
            <person name="Cao W.C."/>
        </authorList>
    </citation>
    <scope>NUCLEOTIDE SEQUENCE [LARGE SCALE GENOMIC DNA]</scope>
    <source>
        <strain evidence="3">HaeL-2018</strain>
    </source>
</reference>
<dbReference type="Proteomes" id="UP000821853">
    <property type="component" value="Chromosome 9"/>
</dbReference>
<dbReference type="VEuPathDB" id="VectorBase:HLOH_062816"/>